<gene>
    <name evidence="1" type="ORF">TNIN_254111</name>
</gene>
<protein>
    <submittedName>
        <fullName evidence="1">Uncharacterized protein</fullName>
    </submittedName>
</protein>
<accession>A0A8X6I357</accession>
<proteinExistence type="predicted"/>
<evidence type="ECO:0000313" key="1">
    <source>
        <dbReference type="EMBL" id="GFS28602.1"/>
    </source>
</evidence>
<organism evidence="1 2">
    <name type="scientific">Trichonephila inaurata madagascariensis</name>
    <dbReference type="NCBI Taxonomy" id="2747483"/>
    <lineage>
        <taxon>Eukaryota</taxon>
        <taxon>Metazoa</taxon>
        <taxon>Ecdysozoa</taxon>
        <taxon>Arthropoda</taxon>
        <taxon>Chelicerata</taxon>
        <taxon>Arachnida</taxon>
        <taxon>Araneae</taxon>
        <taxon>Araneomorphae</taxon>
        <taxon>Entelegynae</taxon>
        <taxon>Araneoidea</taxon>
        <taxon>Nephilidae</taxon>
        <taxon>Trichonephila</taxon>
        <taxon>Trichonephila inaurata</taxon>
    </lineage>
</organism>
<evidence type="ECO:0000313" key="2">
    <source>
        <dbReference type="Proteomes" id="UP000886998"/>
    </source>
</evidence>
<reference evidence="1" key="1">
    <citation type="submission" date="2020-08" db="EMBL/GenBank/DDBJ databases">
        <title>Multicomponent nature underlies the extraordinary mechanical properties of spider dragline silk.</title>
        <authorList>
            <person name="Kono N."/>
            <person name="Nakamura H."/>
            <person name="Mori M."/>
            <person name="Yoshida Y."/>
            <person name="Ohtoshi R."/>
            <person name="Malay A.D."/>
            <person name="Moran D.A.P."/>
            <person name="Tomita M."/>
            <person name="Numata K."/>
            <person name="Arakawa K."/>
        </authorList>
    </citation>
    <scope>NUCLEOTIDE SEQUENCE</scope>
</reference>
<dbReference type="Proteomes" id="UP000886998">
    <property type="component" value="Unassembled WGS sequence"/>
</dbReference>
<dbReference type="AlphaFoldDB" id="A0A8X6I357"/>
<keyword evidence="2" id="KW-1185">Reference proteome</keyword>
<name>A0A8X6I357_9ARAC</name>
<sequence>MKSHDDVVHRIDVFFSNETLRNHSSLSHVIGIDSPMLAYGKNKSVLSVGGSVTNTAGGPSAYFENVSCDDICWK</sequence>
<comment type="caution">
    <text evidence="1">The sequence shown here is derived from an EMBL/GenBank/DDBJ whole genome shotgun (WGS) entry which is preliminary data.</text>
</comment>
<dbReference type="OrthoDB" id="10287607at2759"/>
<dbReference type="EMBL" id="BMAV01023910">
    <property type="protein sequence ID" value="GFS28602.1"/>
    <property type="molecule type" value="Genomic_DNA"/>
</dbReference>